<dbReference type="InterPro" id="IPR031649">
    <property type="entry name" value="GPHH_dom"/>
</dbReference>
<dbReference type="RefSeq" id="XP_014668456.1">
    <property type="nucleotide sequence ID" value="XM_014812970.1"/>
</dbReference>
<feature type="region of interest" description="Disordered" evidence="14">
    <location>
        <begin position="1173"/>
        <end position="1318"/>
    </location>
</feature>
<evidence type="ECO:0000256" key="1">
    <source>
        <dbReference type="ARBA" id="ARBA00004141"/>
    </source>
</evidence>
<reference evidence="18" key="1">
    <citation type="submission" date="2025-08" db="UniProtKB">
        <authorList>
            <consortium name="RefSeq"/>
        </authorList>
    </citation>
    <scope>IDENTIFICATION</scope>
</reference>
<dbReference type="Gene3D" id="1.10.287.70">
    <property type="match status" value="2"/>
</dbReference>
<keyword evidence="7" id="KW-0106">Calcium</keyword>
<feature type="compositionally biased region" description="Low complexity" evidence="14">
    <location>
        <begin position="1195"/>
        <end position="1217"/>
    </location>
</feature>
<evidence type="ECO:0000256" key="8">
    <source>
        <dbReference type="ARBA" id="ARBA00022882"/>
    </source>
</evidence>
<gene>
    <name evidence="18" type="primary">LOC106809770</name>
</gene>
<dbReference type="InterPro" id="IPR014873">
    <property type="entry name" value="VDCC_a1su_IQ"/>
</dbReference>
<feature type="compositionally biased region" description="Low complexity" evidence="14">
    <location>
        <begin position="972"/>
        <end position="996"/>
    </location>
</feature>
<keyword evidence="9 15" id="KW-1133">Transmembrane helix</keyword>
<feature type="transmembrane region" description="Helical" evidence="15">
    <location>
        <begin position="295"/>
        <end position="321"/>
    </location>
</feature>
<evidence type="ECO:0000256" key="3">
    <source>
        <dbReference type="ARBA" id="ARBA00022568"/>
    </source>
</evidence>
<evidence type="ECO:0000256" key="9">
    <source>
        <dbReference type="ARBA" id="ARBA00022989"/>
    </source>
</evidence>
<evidence type="ECO:0000313" key="17">
    <source>
        <dbReference type="Proteomes" id="UP000695022"/>
    </source>
</evidence>
<comment type="subcellular location">
    <subcellularLocation>
        <location evidence="1">Membrane</location>
        <topology evidence="1">Multi-pass membrane protein</topology>
    </subcellularLocation>
</comment>
<feature type="transmembrane region" description="Helical" evidence="15">
    <location>
        <begin position="519"/>
        <end position="542"/>
    </location>
</feature>
<keyword evidence="11 15" id="KW-0472">Membrane</keyword>
<feature type="transmembrane region" description="Helical" evidence="15">
    <location>
        <begin position="117"/>
        <end position="134"/>
    </location>
</feature>
<keyword evidence="4" id="KW-0107">Calcium channel</keyword>
<dbReference type="PANTHER" id="PTHR45628:SF7">
    <property type="entry name" value="VOLTAGE-DEPENDENT CALCIUM CHANNEL TYPE A SUBUNIT ALPHA-1"/>
    <property type="match status" value="1"/>
</dbReference>
<evidence type="ECO:0000313" key="18">
    <source>
        <dbReference type="RefSeq" id="XP_014668456.1"/>
    </source>
</evidence>
<evidence type="ECO:0000256" key="13">
    <source>
        <dbReference type="ARBA" id="ARBA00023303"/>
    </source>
</evidence>
<dbReference type="InterPro" id="IPR027359">
    <property type="entry name" value="Volt_channel_dom_sf"/>
</dbReference>
<dbReference type="SUPFAM" id="SSF81324">
    <property type="entry name" value="Voltage-gated potassium channels"/>
    <property type="match status" value="2"/>
</dbReference>
<feature type="compositionally biased region" description="Polar residues" evidence="14">
    <location>
        <begin position="816"/>
        <end position="825"/>
    </location>
</feature>
<feature type="domain" description="Voltage-dependent calcium channel alpha-1 subunit IQ" evidence="16">
    <location>
        <begin position="770"/>
        <end position="803"/>
    </location>
</feature>
<feature type="transmembrane region" description="Helical" evidence="15">
    <location>
        <begin position="84"/>
        <end position="105"/>
    </location>
</feature>
<dbReference type="Pfam" id="PF16905">
    <property type="entry name" value="GPHH"/>
    <property type="match status" value="1"/>
</dbReference>
<keyword evidence="2" id="KW-0813">Transport</keyword>
<evidence type="ECO:0000256" key="6">
    <source>
        <dbReference type="ARBA" id="ARBA00022737"/>
    </source>
</evidence>
<dbReference type="SMART" id="SM01062">
    <property type="entry name" value="Ca_chan_IQ"/>
    <property type="match status" value="1"/>
</dbReference>
<feature type="compositionally biased region" description="Polar residues" evidence="14">
    <location>
        <begin position="947"/>
        <end position="961"/>
    </location>
</feature>
<keyword evidence="10" id="KW-0406">Ion transport</keyword>
<feature type="compositionally biased region" description="Polar residues" evidence="14">
    <location>
        <begin position="1092"/>
        <end position="1115"/>
    </location>
</feature>
<dbReference type="Gene3D" id="1.20.120.350">
    <property type="entry name" value="Voltage-gated potassium channels. Chain C"/>
    <property type="match status" value="2"/>
</dbReference>
<proteinExistence type="predicted"/>
<feature type="transmembrane region" description="Helical" evidence="15">
    <location>
        <begin position="366"/>
        <end position="385"/>
    </location>
</feature>
<feature type="transmembrane region" description="Helical" evidence="15">
    <location>
        <begin position="45"/>
        <end position="64"/>
    </location>
</feature>
<keyword evidence="13" id="KW-0407">Ion channel</keyword>
<feature type="region of interest" description="Disordered" evidence="14">
    <location>
        <begin position="816"/>
        <end position="912"/>
    </location>
</feature>
<keyword evidence="6" id="KW-0677">Repeat</keyword>
<dbReference type="InterPro" id="IPR050599">
    <property type="entry name" value="VDCC_alpha-1_subunit"/>
</dbReference>
<dbReference type="Gene3D" id="6.10.250.2180">
    <property type="match status" value="1"/>
</dbReference>
<keyword evidence="17" id="KW-1185">Reference proteome</keyword>
<dbReference type="InterPro" id="IPR005821">
    <property type="entry name" value="Ion_trans_dom"/>
</dbReference>
<keyword evidence="8" id="KW-0851">Voltage-gated channel</keyword>
<keyword evidence="12" id="KW-0325">Glycoprotein</keyword>
<feature type="compositionally biased region" description="Pro residues" evidence="14">
    <location>
        <begin position="1065"/>
        <end position="1091"/>
    </location>
</feature>
<evidence type="ECO:0000256" key="15">
    <source>
        <dbReference type="SAM" id="Phobius"/>
    </source>
</evidence>
<sequence>MGSKDKSADDPIQPFGPKPMLPYTSLFILSPTNPVRRLCHFVVNLRYFDIFIMLVILASSVALAAEDPVKEDSQRNHVLNLLDYVFTGVFTIEMLLKIIDLGVILHPGSYCRDPWNLLDALVVICALVAFYFGQSQTGSAGRNLNTIKSLRVLRVLRPLKTIKRVPKLKSVFDCVINSLKNVLNILIVYLLFQFIFAVIAVQLFSGKFWYCTDLSKNIEEECQGEYFEFVDEKKPPKTAKREWKRQDFHYDNVAEAMLTLFTVQTGEGWPKVLQNSMDATQVDKGPQPGYRMEMAFFYIVFFIVFPFFFVNIFVALIIITFQEQGEKELMGGELDKNQKQCIDFAINAKPLARYMPQDKSSIRYRIWKLVVSSVFEWFIMVLISLNTIILMMKHNDPDLTYLQMLNLYEYGLHHCCSPIECALKLAAFGCKRQSETNILSSCCLVVYSKPLNYFKDTWNTFDFITVVGSIADVLLSEVKNNIINIGFLRLFRAARLIKLLRQGYTIRILLWTFIQSFKALPYVCLLIVMLFFIYAIIGMQVFGNINLDPETAINRHNNFRNFIYGLLLLFRCATGENWQAIMLACISGRVCDPLSSNADSTCGSDFAYFYFCSFIFLCSFLMLNLFVAVIMDNFDYLTRDSSILGPHHLDEYIRGWGEIDPQATGRVHYSDMYEMLRNMAPPVGFGRKCPYRLAYKRLIRMNMPIADDGTVQFTTTLFALIRESLCIKYRDADEMDQADEETRIIIKTLWPMQAKKMLNKLVPPQSELGGGKMTVGKVYAGLIILENWRAFKANQAAGFGRPPSLFRRIMGVVRNSSHRSSQSLEGSDGEYDSYDGQHPGQRSRSHSLRDGSSLSIDKNENDHQWKRSFTFLRRSSSHRKKRNAQFEHKTGETPRSQGIEMTDVQRGGDNPTVTTALLSAVSDLHAASGPKLTIPNASGGLRPPDHQTVQRTHSDTSAMSPPSTPFVRRSLRSPCPSRSVSPHPGSWRNRSLSRSPSPRRPTGLSTAVFNLIDTAHDIAKQDRLQKLKGKKNKDEDLFGINSPELQRGRSRIRRPRVGAKSPAVVAPPSPMPPAAPPPQQQHAAPPLPPPNFKTTVLNQRSRSPSPVLTPSSNEYYGTAQLDLRSRSPSPATDAEHGSLRRPPRRLPPTPNKPSTLNLQLRRADRTVQLPHVAQSPTLPAPDPQSPDSINFPRLSASPTRARAQAQQQQQQQLAPTQFRGIAGHTPSPGTSPWPSPGISPSGNQQVLNNVVGAARSPRERTGMPYIDNGFRFGDAGRAAPRQPNGFKPRQQRHKEAPRLRTSAAGPEHGSDSEDDDWC</sequence>
<dbReference type="Proteomes" id="UP000695022">
    <property type="component" value="Unplaced"/>
</dbReference>
<keyword evidence="3" id="KW-0109">Calcium transport</keyword>
<evidence type="ECO:0000256" key="14">
    <source>
        <dbReference type="SAM" id="MobiDB-lite"/>
    </source>
</evidence>
<evidence type="ECO:0000256" key="7">
    <source>
        <dbReference type="ARBA" id="ARBA00022837"/>
    </source>
</evidence>
<accession>A0ABM1E8D5</accession>
<dbReference type="GeneID" id="106809770"/>
<evidence type="ECO:0000259" key="16">
    <source>
        <dbReference type="SMART" id="SM01062"/>
    </source>
</evidence>
<evidence type="ECO:0000256" key="11">
    <source>
        <dbReference type="ARBA" id="ARBA00023136"/>
    </source>
</evidence>
<evidence type="ECO:0000256" key="12">
    <source>
        <dbReference type="ARBA" id="ARBA00023180"/>
    </source>
</evidence>
<evidence type="ECO:0000256" key="5">
    <source>
        <dbReference type="ARBA" id="ARBA00022692"/>
    </source>
</evidence>
<dbReference type="Pfam" id="PF00520">
    <property type="entry name" value="Ion_trans"/>
    <property type="match status" value="2"/>
</dbReference>
<evidence type="ECO:0000256" key="4">
    <source>
        <dbReference type="ARBA" id="ARBA00022673"/>
    </source>
</evidence>
<feature type="region of interest" description="Disordered" evidence="14">
    <location>
        <begin position="1034"/>
        <end position="1158"/>
    </location>
</feature>
<dbReference type="Pfam" id="PF08763">
    <property type="entry name" value="Ca_chan_IQ"/>
    <property type="match status" value="1"/>
</dbReference>
<organism evidence="17 18">
    <name type="scientific">Priapulus caudatus</name>
    <name type="common">Priapulid worm</name>
    <dbReference type="NCBI Taxonomy" id="37621"/>
    <lineage>
        <taxon>Eukaryota</taxon>
        <taxon>Metazoa</taxon>
        <taxon>Ecdysozoa</taxon>
        <taxon>Scalidophora</taxon>
        <taxon>Priapulida</taxon>
        <taxon>Priapulimorpha</taxon>
        <taxon>Priapulimorphida</taxon>
        <taxon>Priapulidae</taxon>
        <taxon>Priapulus</taxon>
    </lineage>
</organism>
<name>A0ABM1E8D5_PRICU</name>
<evidence type="ECO:0000256" key="10">
    <source>
        <dbReference type="ARBA" id="ARBA00023065"/>
    </source>
</evidence>
<keyword evidence="5 15" id="KW-0812">Transmembrane</keyword>
<evidence type="ECO:0000256" key="2">
    <source>
        <dbReference type="ARBA" id="ARBA00022448"/>
    </source>
</evidence>
<feature type="transmembrane region" description="Helical" evidence="15">
    <location>
        <begin position="182"/>
        <end position="204"/>
    </location>
</feature>
<feature type="compositionally biased region" description="Basic residues" evidence="14">
    <location>
        <begin position="1048"/>
        <end position="1057"/>
    </location>
</feature>
<feature type="transmembrane region" description="Helical" evidence="15">
    <location>
        <begin position="607"/>
        <end position="631"/>
    </location>
</feature>
<protein>
    <submittedName>
        <fullName evidence="18">Voltage-dependent calcium channel type A subunit alpha-1-like</fullName>
    </submittedName>
</protein>
<dbReference type="PANTHER" id="PTHR45628">
    <property type="entry name" value="VOLTAGE-DEPENDENT CALCIUM CHANNEL TYPE A SUBUNIT ALPHA-1"/>
    <property type="match status" value="1"/>
</dbReference>
<feature type="region of interest" description="Disordered" evidence="14">
    <location>
        <begin position="929"/>
        <end position="1004"/>
    </location>
</feature>